<accession>A0AC35TVS2</accession>
<sequence length="338" mass="37539">MRGMCWSDLWNVVLVVVGIEVFLVEECRADDLVKGPFTCHFQRFLKKNEGTMRFDYGGSLMDKAYLNSYGGKADQETLVNRIPVIFIHGNSDLALDLNDGIEYHSGWSRSIAYFLGKGYKTSELYAFTYGDRNLTNAANRQHTCTYLQMINKFIFAVLKYTNSTQVDIIAHSMGVTLTKRAIIGHTSKDATCSVGRSLKNKVRTLIAIAGASHGLCMCNQETSVLMKACGKDHGFYSGSSCNAKFEDGDCSTVRLSQLGCTVKNYSTFLKGLTAVKWKVADKIVSIWSNSDEVTGHNNFVWGKKTSHLPGSDTIIVLTNATHHGLKMSTPEIQYLELQ</sequence>
<protein>
    <submittedName>
        <fullName evidence="2">Lipase</fullName>
    </submittedName>
</protein>
<dbReference type="WBParaSite" id="RSKR_0000515800.1">
    <property type="protein sequence ID" value="RSKR_0000515800.1"/>
    <property type="gene ID" value="RSKR_0000515800"/>
</dbReference>
<reference evidence="2" key="1">
    <citation type="submission" date="2016-11" db="UniProtKB">
        <authorList>
            <consortium name="WormBaseParasite"/>
        </authorList>
    </citation>
    <scope>IDENTIFICATION</scope>
    <source>
        <strain evidence="2">KR3021</strain>
    </source>
</reference>
<evidence type="ECO:0000313" key="2">
    <source>
        <dbReference type="WBParaSite" id="RSKR_0000515800.1"/>
    </source>
</evidence>
<evidence type="ECO:0000313" key="1">
    <source>
        <dbReference type="Proteomes" id="UP000095286"/>
    </source>
</evidence>
<proteinExistence type="predicted"/>
<organism evidence="1 2">
    <name type="scientific">Rhabditophanes sp. KR3021</name>
    <dbReference type="NCBI Taxonomy" id="114890"/>
    <lineage>
        <taxon>Eukaryota</taxon>
        <taxon>Metazoa</taxon>
        <taxon>Ecdysozoa</taxon>
        <taxon>Nematoda</taxon>
        <taxon>Chromadorea</taxon>
        <taxon>Rhabditida</taxon>
        <taxon>Tylenchina</taxon>
        <taxon>Panagrolaimomorpha</taxon>
        <taxon>Strongyloidoidea</taxon>
        <taxon>Alloionematidae</taxon>
        <taxon>Rhabditophanes</taxon>
    </lineage>
</organism>
<name>A0AC35TVS2_9BILA</name>
<dbReference type="Proteomes" id="UP000095286">
    <property type="component" value="Unplaced"/>
</dbReference>